<evidence type="ECO:0000313" key="2">
    <source>
        <dbReference type="EMBL" id="OLU37615.1"/>
    </source>
</evidence>
<evidence type="ECO:0000313" key="3">
    <source>
        <dbReference type="Proteomes" id="UP000186341"/>
    </source>
</evidence>
<dbReference type="Proteomes" id="UP000186341">
    <property type="component" value="Unassembled WGS sequence"/>
</dbReference>
<sequence>MKQDTLCQNEQEKKHQKESYERMVDQPDGEYKADYDAYSRPQRADEVRGECEKEFSRDADEIKG</sequence>
<dbReference type="GeneID" id="82203526"/>
<reference evidence="2 3" key="1">
    <citation type="submission" date="2016-11" db="EMBL/GenBank/DDBJ databases">
        <title>Description of two novel members of the family Erysipelotrichaceae: Ileibacterium lipovorans gen. nov., sp. nov. and Dubosiella newyorkensis, gen. nov., sp. nov.</title>
        <authorList>
            <person name="Cox L.M."/>
            <person name="Sohn J."/>
            <person name="Tyrrell K.L."/>
            <person name="Citron D.M."/>
            <person name="Lawson P.A."/>
            <person name="Patel N.B."/>
            <person name="Iizumi T."/>
            <person name="Perez-Perez G.I."/>
            <person name="Goldstein E.J."/>
            <person name="Blaser M.J."/>
        </authorList>
    </citation>
    <scope>NUCLEOTIDE SEQUENCE [LARGE SCALE GENOMIC DNA]</scope>
    <source>
        <strain evidence="2 3">NYU-BL-A3</strain>
    </source>
</reference>
<protein>
    <submittedName>
        <fullName evidence="2">Uncharacterized protein</fullName>
    </submittedName>
</protein>
<proteinExistence type="predicted"/>
<feature type="region of interest" description="Disordered" evidence="1">
    <location>
        <begin position="1"/>
        <end position="64"/>
    </location>
</feature>
<dbReference type="AlphaFoldDB" id="A0A1U7NE09"/>
<organism evidence="2 3">
    <name type="scientific">Ileibacterium valens</name>
    <dbReference type="NCBI Taxonomy" id="1862668"/>
    <lineage>
        <taxon>Bacteria</taxon>
        <taxon>Bacillati</taxon>
        <taxon>Bacillota</taxon>
        <taxon>Erysipelotrichia</taxon>
        <taxon>Erysipelotrichales</taxon>
        <taxon>Erysipelotrichaceae</taxon>
        <taxon>Ileibacterium</taxon>
    </lineage>
</organism>
<keyword evidence="3" id="KW-1185">Reference proteome</keyword>
<gene>
    <name evidence="2" type="ORF">BO222_10215</name>
</gene>
<dbReference type="RefSeq" id="WP_075820716.1">
    <property type="nucleotide sequence ID" value="NZ_CAQWZH010000040.1"/>
</dbReference>
<accession>A0A1U7NE09</accession>
<comment type="caution">
    <text evidence="2">The sequence shown here is derived from an EMBL/GenBank/DDBJ whole genome shotgun (WGS) entry which is preliminary data.</text>
</comment>
<name>A0A1U7NE09_9FIRM</name>
<evidence type="ECO:0000256" key="1">
    <source>
        <dbReference type="SAM" id="MobiDB-lite"/>
    </source>
</evidence>
<dbReference type="EMBL" id="MPJW01000196">
    <property type="protein sequence ID" value="OLU37615.1"/>
    <property type="molecule type" value="Genomic_DNA"/>
</dbReference>
<feature type="compositionally biased region" description="Basic and acidic residues" evidence="1">
    <location>
        <begin position="10"/>
        <end position="64"/>
    </location>
</feature>